<dbReference type="SMART" id="SM00108">
    <property type="entry name" value="B_lectin"/>
    <property type="match status" value="1"/>
</dbReference>
<dbReference type="PROSITE" id="PS50948">
    <property type="entry name" value="PAN"/>
    <property type="match status" value="1"/>
</dbReference>
<dbReference type="SUPFAM" id="SSF57414">
    <property type="entry name" value="Hairpin loop containing domain-like"/>
    <property type="match status" value="1"/>
</dbReference>
<evidence type="ECO:0000256" key="8">
    <source>
        <dbReference type="SAM" id="Phobius"/>
    </source>
</evidence>
<accession>A0AAN7PWU8</accession>
<dbReference type="InterPro" id="IPR036426">
    <property type="entry name" value="Bulb-type_lectin_dom_sf"/>
</dbReference>
<protein>
    <submittedName>
        <fullName evidence="12">Uncharacterized protein</fullName>
    </submittedName>
</protein>
<evidence type="ECO:0000256" key="2">
    <source>
        <dbReference type="ARBA" id="ARBA00022692"/>
    </source>
</evidence>
<evidence type="ECO:0000313" key="13">
    <source>
        <dbReference type="Proteomes" id="UP001345219"/>
    </source>
</evidence>
<dbReference type="CDD" id="cd01098">
    <property type="entry name" value="PAN_AP_plant"/>
    <property type="match status" value="1"/>
</dbReference>
<dbReference type="SUPFAM" id="SSF51110">
    <property type="entry name" value="alpha-D-mannose-specific plant lectins"/>
    <property type="match status" value="1"/>
</dbReference>
<feature type="domain" description="Bulb-type lectin" evidence="10">
    <location>
        <begin position="32"/>
        <end position="157"/>
    </location>
</feature>
<keyword evidence="6" id="KW-1015">Disulfide bond</keyword>
<keyword evidence="5 8" id="KW-0472">Membrane</keyword>
<dbReference type="AlphaFoldDB" id="A0AAN7PWU8"/>
<organism evidence="12 13">
    <name type="scientific">Trapa incisa</name>
    <dbReference type="NCBI Taxonomy" id="236973"/>
    <lineage>
        <taxon>Eukaryota</taxon>
        <taxon>Viridiplantae</taxon>
        <taxon>Streptophyta</taxon>
        <taxon>Embryophyta</taxon>
        <taxon>Tracheophyta</taxon>
        <taxon>Spermatophyta</taxon>
        <taxon>Magnoliopsida</taxon>
        <taxon>eudicotyledons</taxon>
        <taxon>Gunneridae</taxon>
        <taxon>Pentapetalae</taxon>
        <taxon>rosids</taxon>
        <taxon>malvids</taxon>
        <taxon>Myrtales</taxon>
        <taxon>Lythraceae</taxon>
        <taxon>Trapa</taxon>
    </lineage>
</organism>
<evidence type="ECO:0000256" key="3">
    <source>
        <dbReference type="ARBA" id="ARBA00022729"/>
    </source>
</evidence>
<dbReference type="Gene3D" id="2.90.10.10">
    <property type="entry name" value="Bulb-type lectin domain"/>
    <property type="match status" value="2"/>
</dbReference>
<evidence type="ECO:0000256" key="4">
    <source>
        <dbReference type="ARBA" id="ARBA00022989"/>
    </source>
</evidence>
<keyword evidence="13" id="KW-1185">Reference proteome</keyword>
<feature type="chain" id="PRO_5042967964" evidence="9">
    <location>
        <begin position="27"/>
        <end position="489"/>
    </location>
</feature>
<comment type="caution">
    <text evidence="12">The sequence shown here is derived from an EMBL/GenBank/DDBJ whole genome shotgun (WGS) entry which is preliminary data.</text>
</comment>
<dbReference type="PANTHER" id="PTHR47974:SF9">
    <property type="entry name" value="RECEPTOR-LIKE SERINE_THREONINE-PROTEIN KINASE"/>
    <property type="match status" value="1"/>
</dbReference>
<evidence type="ECO:0000256" key="1">
    <source>
        <dbReference type="ARBA" id="ARBA00004167"/>
    </source>
</evidence>
<dbReference type="Proteomes" id="UP001345219">
    <property type="component" value="Chromosome 8"/>
</dbReference>
<evidence type="ECO:0000256" key="6">
    <source>
        <dbReference type="ARBA" id="ARBA00023157"/>
    </source>
</evidence>
<evidence type="ECO:0000256" key="9">
    <source>
        <dbReference type="SAM" id="SignalP"/>
    </source>
</evidence>
<comment type="subcellular location">
    <subcellularLocation>
        <location evidence="1">Membrane</location>
        <topology evidence="1">Single-pass membrane protein</topology>
    </subcellularLocation>
</comment>
<keyword evidence="3 9" id="KW-0732">Signal</keyword>
<keyword evidence="7" id="KW-0325">Glycoprotein</keyword>
<dbReference type="Pfam" id="PF00954">
    <property type="entry name" value="S_locus_glycop"/>
    <property type="match status" value="1"/>
</dbReference>
<feature type="domain" description="Apple" evidence="11">
    <location>
        <begin position="329"/>
        <end position="414"/>
    </location>
</feature>
<keyword evidence="2 8" id="KW-0812">Transmembrane</keyword>
<name>A0AAN7PWU8_9MYRT</name>
<feature type="signal peptide" evidence="9">
    <location>
        <begin position="1"/>
        <end position="26"/>
    </location>
</feature>
<dbReference type="InterPro" id="IPR000858">
    <property type="entry name" value="S_locus_glycoprot_dom"/>
</dbReference>
<evidence type="ECO:0000259" key="11">
    <source>
        <dbReference type="PROSITE" id="PS50948"/>
    </source>
</evidence>
<reference evidence="12 13" key="1">
    <citation type="journal article" date="2023" name="Hortic Res">
        <title>Pangenome of water caltrop reveals structural variations and asymmetric subgenome divergence after allopolyploidization.</title>
        <authorList>
            <person name="Zhang X."/>
            <person name="Chen Y."/>
            <person name="Wang L."/>
            <person name="Yuan Y."/>
            <person name="Fang M."/>
            <person name="Shi L."/>
            <person name="Lu R."/>
            <person name="Comes H.P."/>
            <person name="Ma Y."/>
            <person name="Chen Y."/>
            <person name="Huang G."/>
            <person name="Zhou Y."/>
            <person name="Zheng Z."/>
            <person name="Qiu Y."/>
        </authorList>
    </citation>
    <scope>NUCLEOTIDE SEQUENCE [LARGE SCALE GENOMIC DNA]</scope>
    <source>
        <tissue evidence="12">Roots</tissue>
    </source>
</reference>
<dbReference type="Pfam" id="PF00024">
    <property type="entry name" value="PAN_1"/>
    <property type="match status" value="1"/>
</dbReference>
<evidence type="ECO:0000256" key="5">
    <source>
        <dbReference type="ARBA" id="ARBA00023136"/>
    </source>
</evidence>
<dbReference type="PROSITE" id="PS50927">
    <property type="entry name" value="BULB_LECTIN"/>
    <property type="match status" value="1"/>
</dbReference>
<dbReference type="SMART" id="SM00473">
    <property type="entry name" value="PAN_AP"/>
    <property type="match status" value="1"/>
</dbReference>
<dbReference type="Gene3D" id="3.50.4.10">
    <property type="entry name" value="Hepatocyte Growth Factor"/>
    <property type="match status" value="1"/>
</dbReference>
<gene>
    <name evidence="12" type="ORF">SAY87_008966</name>
</gene>
<dbReference type="Pfam" id="PF01453">
    <property type="entry name" value="B_lectin"/>
    <property type="match status" value="1"/>
</dbReference>
<dbReference type="GO" id="GO:0016020">
    <property type="term" value="C:membrane"/>
    <property type="evidence" value="ECO:0007669"/>
    <property type="project" value="UniProtKB-SubCell"/>
</dbReference>
<proteinExistence type="predicted"/>
<dbReference type="PANTHER" id="PTHR47974">
    <property type="entry name" value="OS07G0415500 PROTEIN"/>
    <property type="match status" value="1"/>
</dbReference>
<dbReference type="GO" id="GO:0048544">
    <property type="term" value="P:recognition of pollen"/>
    <property type="evidence" value="ECO:0007669"/>
    <property type="project" value="InterPro"/>
</dbReference>
<dbReference type="EMBL" id="JAXIOK010000014">
    <property type="protein sequence ID" value="KAK4755209.1"/>
    <property type="molecule type" value="Genomic_DNA"/>
</dbReference>
<feature type="transmembrane region" description="Helical" evidence="8">
    <location>
        <begin position="427"/>
        <end position="449"/>
    </location>
</feature>
<evidence type="ECO:0000256" key="7">
    <source>
        <dbReference type="ARBA" id="ARBA00023180"/>
    </source>
</evidence>
<evidence type="ECO:0000259" key="10">
    <source>
        <dbReference type="PROSITE" id="PS50927"/>
    </source>
</evidence>
<keyword evidence="4 8" id="KW-1133">Transmembrane helix</keyword>
<sequence>MTLLLPASLVMLSWLLPLLAAGAVETELLRGFTAKPDGSDSTFQPVLADPAGKFSFGFLRINESGLALAVVHVTSSQPLWSANLAEPARWSDRTELSFNGSLVISDPSAGVLWSTHTDGDRLVLLNSSDLQVQRGGGSPAATVLWQSFQFPTNTLVENQNFTSNMSLVSSNGLYSMRMGDNFIGLYGNFKHGAEQIYWKHTALQARAAIVEGGGPIYARVDPDGYLVMYQNSSKPVDVEIFSSFQKLVNSFVLLRLEDDGNLKGYHWNGSDWVMDYQAITNFCELPNPCGPYGLCSPENSSCTCIENRGRPHTGPCGGHGHGHRPADLCAVDNRFHGEFRVLRMNGVELPYKELMEHQTAPSLGQCESICESNCSCFGAVYNNASRFCYLLDYPIQTLVDVGDEGKIGYLKVSDQRDHRGNNDRVGIVRWVLIGLGLVGAALGFGIGLYRWWRKRRGVTGYLAEEDKVAPGKYKGLASASFKSIQIDRS</sequence>
<dbReference type="InterPro" id="IPR003609">
    <property type="entry name" value="Pan_app"/>
</dbReference>
<dbReference type="InterPro" id="IPR001480">
    <property type="entry name" value="Bulb-type_lectin_dom"/>
</dbReference>
<evidence type="ECO:0000313" key="12">
    <source>
        <dbReference type="EMBL" id="KAK4755209.1"/>
    </source>
</evidence>